<organism evidence="1 2">
    <name type="scientific">Lentinula aff. lateritia</name>
    <dbReference type="NCBI Taxonomy" id="2804960"/>
    <lineage>
        <taxon>Eukaryota</taxon>
        <taxon>Fungi</taxon>
        <taxon>Dikarya</taxon>
        <taxon>Basidiomycota</taxon>
        <taxon>Agaricomycotina</taxon>
        <taxon>Agaricomycetes</taxon>
        <taxon>Agaricomycetidae</taxon>
        <taxon>Agaricales</taxon>
        <taxon>Marasmiineae</taxon>
        <taxon>Omphalotaceae</taxon>
        <taxon>Lentinula</taxon>
    </lineage>
</organism>
<protein>
    <submittedName>
        <fullName evidence="1">Uncharacterized protein</fullName>
    </submittedName>
</protein>
<keyword evidence="2" id="KW-1185">Reference proteome</keyword>
<name>A0ACC1U536_9AGAR</name>
<evidence type="ECO:0000313" key="2">
    <source>
        <dbReference type="Proteomes" id="UP001163835"/>
    </source>
</evidence>
<evidence type="ECO:0000313" key="1">
    <source>
        <dbReference type="EMBL" id="KAJ3812059.1"/>
    </source>
</evidence>
<gene>
    <name evidence="1" type="ORF">F5876DRAFT_75249</name>
</gene>
<accession>A0ACC1U536</accession>
<dbReference type="Proteomes" id="UP001163835">
    <property type="component" value="Unassembled WGS sequence"/>
</dbReference>
<reference evidence="1" key="1">
    <citation type="submission" date="2022-09" db="EMBL/GenBank/DDBJ databases">
        <title>A Global Phylogenomic Analysis of the Shiitake Genus Lentinula.</title>
        <authorList>
            <consortium name="DOE Joint Genome Institute"/>
            <person name="Sierra-Patev S."/>
            <person name="Min B."/>
            <person name="Naranjo-Ortiz M."/>
            <person name="Looney B."/>
            <person name="Konkel Z."/>
            <person name="Slot J.C."/>
            <person name="Sakamoto Y."/>
            <person name="Steenwyk J.L."/>
            <person name="Rokas A."/>
            <person name="Carro J."/>
            <person name="Camarero S."/>
            <person name="Ferreira P."/>
            <person name="Molpeceres G."/>
            <person name="Ruiz-Duenas F.J."/>
            <person name="Serrano A."/>
            <person name="Henrissat B."/>
            <person name="Drula E."/>
            <person name="Hughes K.W."/>
            <person name="Mata J.L."/>
            <person name="Ishikawa N.K."/>
            <person name="Vargas-Isla R."/>
            <person name="Ushijima S."/>
            <person name="Smith C.A."/>
            <person name="Ahrendt S."/>
            <person name="Andreopoulos W."/>
            <person name="He G."/>
            <person name="Labutti K."/>
            <person name="Lipzen A."/>
            <person name="Ng V."/>
            <person name="Riley R."/>
            <person name="Sandor L."/>
            <person name="Barry K."/>
            <person name="Martinez A.T."/>
            <person name="Xiao Y."/>
            <person name="Gibbons J.G."/>
            <person name="Terashima K."/>
            <person name="Grigoriev I.V."/>
            <person name="Hibbett D.S."/>
        </authorList>
    </citation>
    <scope>NUCLEOTIDE SEQUENCE</scope>
    <source>
        <strain evidence="1">TMI1499</strain>
    </source>
</reference>
<dbReference type="EMBL" id="MU795036">
    <property type="protein sequence ID" value="KAJ3812059.1"/>
    <property type="molecule type" value="Genomic_DNA"/>
</dbReference>
<proteinExistence type="predicted"/>
<comment type="caution">
    <text evidence="1">The sequence shown here is derived from an EMBL/GenBank/DDBJ whole genome shotgun (WGS) entry which is preliminary data.</text>
</comment>
<sequence length="245" mass="27490">MSPEATISQLRESPPSLQIPSPLLRIPLPPSPLPLYSKDSMASLSLSGSTSTHIALAETHRTKQARKETLPNKERCAGDPIVYSETSELPSPFDLLTIRKRVSTQGVLRPLEPFSNLLAFSIPPQLISVISERAVRRYIAGRTFFEHKFSGMKKKAIEQRRRKHLQKARKDTTRNMSALKGSVERESKKMKQEEEQWSGEEEEEEEEDLHHGPRSPNSPYPTIIHLHSTSKLPSSHPPAGLGHGL</sequence>